<dbReference type="EMBL" id="DS268109">
    <property type="protein sequence ID" value="KMM65006.1"/>
    <property type="molecule type" value="Genomic_DNA"/>
</dbReference>
<reference evidence="1 2" key="1">
    <citation type="submission" date="2007-06" db="EMBL/GenBank/DDBJ databases">
        <title>The Genome Sequence of Coccidioides posadasii RMSCC_3488.</title>
        <authorList>
            <consortium name="Coccidioides Genome Resources Consortium"/>
            <consortium name="The Broad Institute Genome Sequencing Platform"/>
            <person name="Henn M.R."/>
            <person name="Sykes S."/>
            <person name="Young S."/>
            <person name="Jaffe D."/>
            <person name="Berlin A."/>
            <person name="Alvarez P."/>
            <person name="Butler J."/>
            <person name="Gnerre S."/>
            <person name="Grabherr M."/>
            <person name="Mauceli E."/>
            <person name="Brockman W."/>
            <person name="Kodira C."/>
            <person name="Alvarado L."/>
            <person name="Zeng Q."/>
            <person name="Crawford M."/>
            <person name="Antoine C."/>
            <person name="Devon K."/>
            <person name="Galgiani J."/>
            <person name="Orsborn K."/>
            <person name="Lewis M.L."/>
            <person name="Nusbaum C."/>
            <person name="Galagan J."/>
            <person name="Birren B."/>
        </authorList>
    </citation>
    <scope>NUCLEOTIDE SEQUENCE [LARGE SCALE GENOMIC DNA]</scope>
    <source>
        <strain evidence="1 2">RMSCC 3488</strain>
    </source>
</reference>
<proteinExistence type="predicted"/>
<reference evidence="2" key="2">
    <citation type="journal article" date="2009" name="Genome Res.">
        <title>Comparative genomic analyses of the human fungal pathogens Coccidioides and their relatives.</title>
        <authorList>
            <person name="Sharpton T.J."/>
            <person name="Stajich J.E."/>
            <person name="Rounsley S.D."/>
            <person name="Gardner M.J."/>
            <person name="Wortman J.R."/>
            <person name="Jordar V.S."/>
            <person name="Maiti R."/>
            <person name="Kodira C.D."/>
            <person name="Neafsey D.E."/>
            <person name="Zeng Q."/>
            <person name="Hung C.-Y."/>
            <person name="McMahan C."/>
            <person name="Muszewska A."/>
            <person name="Grynberg M."/>
            <person name="Mandel M.A."/>
            <person name="Kellner E.M."/>
            <person name="Barker B.M."/>
            <person name="Galgiani J.N."/>
            <person name="Orbach M.J."/>
            <person name="Kirkland T.N."/>
            <person name="Cole G.T."/>
            <person name="Henn M.R."/>
            <person name="Birren B.W."/>
            <person name="Taylor J.W."/>
        </authorList>
    </citation>
    <scope>NUCLEOTIDE SEQUENCE [LARGE SCALE GENOMIC DNA]</scope>
    <source>
        <strain evidence="2">RMSCC 3488</strain>
    </source>
</reference>
<evidence type="ECO:0000313" key="2">
    <source>
        <dbReference type="Proteomes" id="UP000054567"/>
    </source>
</evidence>
<gene>
    <name evidence="1" type="ORF">CPAG_01358</name>
</gene>
<accession>A0A0J6EWS2</accession>
<dbReference type="VEuPathDB" id="FungiDB:CPAG_01358"/>
<dbReference type="AlphaFoldDB" id="A0A0J6EWS2"/>
<name>A0A0J6EWS2_COCPO</name>
<sequence>MKLVSNDVSFLNGSTRLVDIVCLVCLSSISNRAPQIRGRQREKQTAKRTRPRGVLKSYEKHVKPSMTTLLFCWLSQGTIRSVTLLRDLRTLTIILSFRYFQRTIGGTAPIDKLLAPSLHPP</sequence>
<reference evidence="2" key="3">
    <citation type="journal article" date="2010" name="Genome Res.">
        <title>Population genomic sequencing of Coccidioides fungi reveals recent hybridization and transposon control.</title>
        <authorList>
            <person name="Neafsey D.E."/>
            <person name="Barker B.M."/>
            <person name="Sharpton T.J."/>
            <person name="Stajich J.E."/>
            <person name="Park D.J."/>
            <person name="Whiston E."/>
            <person name="Hung C.-Y."/>
            <person name="McMahan C."/>
            <person name="White J."/>
            <person name="Sykes S."/>
            <person name="Heiman D."/>
            <person name="Young S."/>
            <person name="Zeng Q."/>
            <person name="Abouelleil A."/>
            <person name="Aftuck L."/>
            <person name="Bessette D."/>
            <person name="Brown A."/>
            <person name="FitzGerald M."/>
            <person name="Lui A."/>
            <person name="Macdonald J.P."/>
            <person name="Priest M."/>
            <person name="Orbach M.J."/>
            <person name="Galgiani J.N."/>
            <person name="Kirkland T.N."/>
            <person name="Cole G.T."/>
            <person name="Birren B.W."/>
            <person name="Henn M.R."/>
            <person name="Taylor J.W."/>
            <person name="Rounsley S.D."/>
        </authorList>
    </citation>
    <scope>NUCLEOTIDE SEQUENCE [LARGE SCALE GENOMIC DNA]</scope>
    <source>
        <strain evidence="2">RMSCC 3488</strain>
    </source>
</reference>
<organism evidence="1 2">
    <name type="scientific">Coccidioides posadasii RMSCC 3488</name>
    <dbReference type="NCBI Taxonomy" id="454284"/>
    <lineage>
        <taxon>Eukaryota</taxon>
        <taxon>Fungi</taxon>
        <taxon>Dikarya</taxon>
        <taxon>Ascomycota</taxon>
        <taxon>Pezizomycotina</taxon>
        <taxon>Eurotiomycetes</taxon>
        <taxon>Eurotiomycetidae</taxon>
        <taxon>Onygenales</taxon>
        <taxon>Onygenaceae</taxon>
        <taxon>Coccidioides</taxon>
    </lineage>
</organism>
<dbReference type="Proteomes" id="UP000054567">
    <property type="component" value="Unassembled WGS sequence"/>
</dbReference>
<protein>
    <submittedName>
        <fullName evidence="1">Uncharacterized protein</fullName>
    </submittedName>
</protein>
<evidence type="ECO:0000313" key="1">
    <source>
        <dbReference type="EMBL" id="KMM65006.1"/>
    </source>
</evidence>